<feature type="transmembrane region" description="Helical" evidence="1">
    <location>
        <begin position="94"/>
        <end position="113"/>
    </location>
</feature>
<reference evidence="2 3" key="1">
    <citation type="journal article" date="2013" name="Genome Announc.">
        <title>Complete genome sequence of Myxococcus stipitatus strain DSM 14675, a fruiting myxobacterium.</title>
        <authorList>
            <person name="Huntley S."/>
            <person name="Kneip S."/>
            <person name="Treuner-Lange A."/>
            <person name="Sogaard-Andersen L."/>
        </authorList>
    </citation>
    <scope>NUCLEOTIDE SEQUENCE [LARGE SCALE GENOMIC DNA]</scope>
    <source>
        <strain evidence="3">DSM 14675 / JCM 12634 / Mx s8</strain>
    </source>
</reference>
<keyword evidence="1" id="KW-0472">Membrane</keyword>
<gene>
    <name evidence="2" type="ordered locus">MYSTI_00004</name>
</gene>
<dbReference type="AlphaFoldDB" id="L7TZD3"/>
<feature type="transmembrane region" description="Helical" evidence="1">
    <location>
        <begin position="69"/>
        <end position="88"/>
    </location>
</feature>
<dbReference type="HOGENOM" id="CLU_1041743_0_0_7"/>
<dbReference type="PATRIC" id="fig|1278073.3.peg.4"/>
<feature type="transmembrane region" description="Helical" evidence="1">
    <location>
        <begin position="234"/>
        <end position="253"/>
    </location>
</feature>
<dbReference type="STRING" id="1278073.MYSTI_00004"/>
<proteinExistence type="predicted"/>
<evidence type="ECO:0000256" key="1">
    <source>
        <dbReference type="SAM" id="Phobius"/>
    </source>
</evidence>
<protein>
    <recommendedName>
        <fullName evidence="4">B box-type domain-containing protein</fullName>
    </recommendedName>
</protein>
<dbReference type="CDD" id="cd19756">
    <property type="entry name" value="Bbox2"/>
    <property type="match status" value="1"/>
</dbReference>
<keyword evidence="3" id="KW-1185">Reference proteome</keyword>
<dbReference type="KEGG" id="msd:MYSTI_00004"/>
<keyword evidence="1" id="KW-1133">Transmembrane helix</keyword>
<feature type="transmembrane region" description="Helical" evidence="1">
    <location>
        <begin position="120"/>
        <end position="149"/>
    </location>
</feature>
<evidence type="ECO:0000313" key="3">
    <source>
        <dbReference type="Proteomes" id="UP000011131"/>
    </source>
</evidence>
<dbReference type="RefSeq" id="WP_015345626.1">
    <property type="nucleotide sequence ID" value="NC_020126.1"/>
</dbReference>
<name>L7TZD3_MYXSD</name>
<organism evidence="2 3">
    <name type="scientific">Myxococcus stipitatus (strain DSM 14675 / JCM 12634 / Mx s8)</name>
    <dbReference type="NCBI Taxonomy" id="1278073"/>
    <lineage>
        <taxon>Bacteria</taxon>
        <taxon>Pseudomonadati</taxon>
        <taxon>Myxococcota</taxon>
        <taxon>Myxococcia</taxon>
        <taxon>Myxococcales</taxon>
        <taxon>Cystobacterineae</taxon>
        <taxon>Myxococcaceae</taxon>
        <taxon>Myxococcus</taxon>
    </lineage>
</organism>
<dbReference type="Proteomes" id="UP000011131">
    <property type="component" value="Chromosome"/>
</dbReference>
<evidence type="ECO:0008006" key="4">
    <source>
        <dbReference type="Google" id="ProtNLM"/>
    </source>
</evidence>
<dbReference type="OrthoDB" id="5382105at2"/>
<keyword evidence="1" id="KW-0812">Transmembrane</keyword>
<dbReference type="EMBL" id="CP004025">
    <property type="protein sequence ID" value="AGC41363.1"/>
    <property type="molecule type" value="Genomic_DNA"/>
</dbReference>
<feature type="transmembrane region" description="Helical" evidence="1">
    <location>
        <begin position="189"/>
        <end position="214"/>
    </location>
</feature>
<accession>L7TZD3</accession>
<sequence>MAPMVGVTPHCAVHPEEEADATCQRCGSFVCGVCATWVMSVLYCADCAVRPEVNYLEVFRQRFWGKRDANAWVVGIVSLALVAGAAFAISAGEWLAAAVLLGAAVVGGCFFLGQRWARTALVLTPIVAGLAAASVHGPGALVLSFLMFVSALQTFLDARNRLFFRVEVSEKDLSRLWDLRVNNPLARNALSLGVTSFIIPVFAPFAVLVGALALRKVDLNARPPIGRKGQAMAAIALGVGAVVFWVLVVIPYLQRLTNGRLFL</sequence>
<evidence type="ECO:0000313" key="2">
    <source>
        <dbReference type="EMBL" id="AGC41363.1"/>
    </source>
</evidence>